<dbReference type="RefSeq" id="WP_316430860.1">
    <property type="nucleotide sequence ID" value="NZ_CP053586.1"/>
</dbReference>
<dbReference type="AlphaFoldDB" id="A0AA96WHQ9"/>
<accession>A0AA96WHQ9</accession>
<sequence>MWHRFKNLVVSLKTYDALSPDLKVRRQVNRMLQQRPLLSLNQWFQSFYQPLGITYTVTDFAYVHLARYSGLELGRVLPTDRLDEDLHWTQVCWFDWQLNLYDDFWQQFGVDISDCWDESALLTIKDLMAFLNACSTQADSALSE</sequence>
<name>A0AA96WHQ9_9CYAN</name>
<protein>
    <submittedName>
        <fullName evidence="1">Uncharacterized protein</fullName>
    </submittedName>
</protein>
<dbReference type="EMBL" id="CP053586">
    <property type="protein sequence ID" value="WNZ24860.1"/>
    <property type="molecule type" value="Genomic_DNA"/>
</dbReference>
<proteinExistence type="predicted"/>
<organism evidence="1">
    <name type="scientific">Leptolyngbya sp. NK1-12</name>
    <dbReference type="NCBI Taxonomy" id="2547451"/>
    <lineage>
        <taxon>Bacteria</taxon>
        <taxon>Bacillati</taxon>
        <taxon>Cyanobacteriota</taxon>
        <taxon>Cyanophyceae</taxon>
        <taxon>Leptolyngbyales</taxon>
        <taxon>Leptolyngbyaceae</taxon>
        <taxon>Leptolyngbya group</taxon>
        <taxon>Leptolyngbya</taxon>
    </lineage>
</organism>
<reference evidence="1" key="1">
    <citation type="submission" date="2020-05" db="EMBL/GenBank/DDBJ databases">
        <authorList>
            <person name="Zhu T."/>
            <person name="Keshari N."/>
            <person name="Lu X."/>
        </authorList>
    </citation>
    <scope>NUCLEOTIDE SEQUENCE</scope>
    <source>
        <strain evidence="1">NK1-12</strain>
    </source>
</reference>
<evidence type="ECO:0000313" key="1">
    <source>
        <dbReference type="EMBL" id="WNZ24860.1"/>
    </source>
</evidence>
<gene>
    <name evidence="1" type="ORF">HJG54_19740</name>
</gene>